<organism evidence="2 3">
    <name type="scientific">Mikania micrantha</name>
    <name type="common">bitter vine</name>
    <dbReference type="NCBI Taxonomy" id="192012"/>
    <lineage>
        <taxon>Eukaryota</taxon>
        <taxon>Viridiplantae</taxon>
        <taxon>Streptophyta</taxon>
        <taxon>Embryophyta</taxon>
        <taxon>Tracheophyta</taxon>
        <taxon>Spermatophyta</taxon>
        <taxon>Magnoliopsida</taxon>
        <taxon>eudicotyledons</taxon>
        <taxon>Gunneridae</taxon>
        <taxon>Pentapetalae</taxon>
        <taxon>asterids</taxon>
        <taxon>campanulids</taxon>
        <taxon>Asterales</taxon>
        <taxon>Asteraceae</taxon>
        <taxon>Asteroideae</taxon>
        <taxon>Heliantheae alliance</taxon>
        <taxon>Eupatorieae</taxon>
        <taxon>Mikania</taxon>
    </lineage>
</organism>
<name>A0A5N6Q5S1_9ASTR</name>
<evidence type="ECO:0000313" key="3">
    <source>
        <dbReference type="Proteomes" id="UP000326396"/>
    </source>
</evidence>
<evidence type="ECO:0000313" key="1">
    <source>
        <dbReference type="EMBL" id="KAD7479112.1"/>
    </source>
</evidence>
<sequence>MSTEFFHLDSTKKPDNRVYLNIQIDQSISAISKGMKQKSEVIKSKILDPSPFSPIEEMSEWKRLRESLLKEIQVIDQWLVSKNIAL</sequence>
<comment type="caution">
    <text evidence="2">The sequence shown here is derived from an EMBL/GenBank/DDBJ whole genome shotgun (WGS) entry which is preliminary data.</text>
</comment>
<gene>
    <name evidence="1" type="ORF">E3N88_02248</name>
    <name evidence="2" type="ORF">E3N88_02273</name>
</gene>
<keyword evidence="3" id="KW-1185">Reference proteome</keyword>
<accession>A0A5N6Q5S1</accession>
<dbReference type="Proteomes" id="UP000326396">
    <property type="component" value="Linkage Group LG1"/>
</dbReference>
<evidence type="ECO:0000313" key="2">
    <source>
        <dbReference type="EMBL" id="KAD7479137.1"/>
    </source>
</evidence>
<dbReference type="EMBL" id="SZYD01000001">
    <property type="protein sequence ID" value="KAD7479112.1"/>
    <property type="molecule type" value="Genomic_DNA"/>
</dbReference>
<proteinExistence type="predicted"/>
<reference evidence="2 3" key="1">
    <citation type="submission" date="2019-05" db="EMBL/GenBank/DDBJ databases">
        <title>Mikania micrantha, genome provides insights into the molecular mechanism of rapid growth.</title>
        <authorList>
            <person name="Liu B."/>
        </authorList>
    </citation>
    <scope>NUCLEOTIDE SEQUENCE [LARGE SCALE GENOMIC DNA]</scope>
    <source>
        <strain evidence="2">NLD-2019</strain>
        <tissue evidence="2">Leaf</tissue>
    </source>
</reference>
<dbReference type="EMBL" id="SZYD01000001">
    <property type="protein sequence ID" value="KAD7479137.1"/>
    <property type="molecule type" value="Genomic_DNA"/>
</dbReference>
<dbReference type="AlphaFoldDB" id="A0A5N6Q5S1"/>
<protein>
    <submittedName>
        <fullName evidence="2">Uncharacterized protein</fullName>
    </submittedName>
</protein>